<keyword evidence="2" id="KW-1185">Reference proteome</keyword>
<accession>A0A1H2KP92</accession>
<organism evidence="1 2">
    <name type="scientific">Jiangella alkaliphila</name>
    <dbReference type="NCBI Taxonomy" id="419479"/>
    <lineage>
        <taxon>Bacteria</taxon>
        <taxon>Bacillati</taxon>
        <taxon>Actinomycetota</taxon>
        <taxon>Actinomycetes</taxon>
        <taxon>Jiangellales</taxon>
        <taxon>Jiangellaceae</taxon>
        <taxon>Jiangella</taxon>
    </lineage>
</organism>
<gene>
    <name evidence="1" type="ORF">SAMN04488563_4075</name>
</gene>
<dbReference type="EMBL" id="LT629791">
    <property type="protein sequence ID" value="SDU70414.1"/>
    <property type="molecule type" value="Genomic_DNA"/>
</dbReference>
<evidence type="ECO:0000313" key="1">
    <source>
        <dbReference type="EMBL" id="SDU70414.1"/>
    </source>
</evidence>
<protein>
    <submittedName>
        <fullName evidence="1">Uncharacterized protein</fullName>
    </submittedName>
</protein>
<dbReference type="OrthoDB" id="5143034at2"/>
<dbReference type="RefSeq" id="WP_046769195.1">
    <property type="nucleotide sequence ID" value="NZ_KQ061231.1"/>
</dbReference>
<reference evidence="2" key="1">
    <citation type="submission" date="2016-10" db="EMBL/GenBank/DDBJ databases">
        <authorList>
            <person name="Varghese N."/>
            <person name="Submissions S."/>
        </authorList>
    </citation>
    <scope>NUCLEOTIDE SEQUENCE [LARGE SCALE GENOMIC DNA]</scope>
    <source>
        <strain evidence="2">DSM 45079</strain>
    </source>
</reference>
<proteinExistence type="predicted"/>
<dbReference type="AlphaFoldDB" id="A0A1H2KP92"/>
<dbReference type="Proteomes" id="UP000182977">
    <property type="component" value="Chromosome I"/>
</dbReference>
<dbReference type="STRING" id="419479.SAMN04488563_4075"/>
<evidence type="ECO:0000313" key="2">
    <source>
        <dbReference type="Proteomes" id="UP000182977"/>
    </source>
</evidence>
<name>A0A1H2KP92_9ACTN</name>
<sequence>MDEVLQVRRLEQQVGNPADRWAGLKVRIRQENLQRISEIRRDFLDILWCLDLYRVAGVPPRGMGNPNQTSKKRLEGAYRMKGGWFAELVSLILENQTESALAPRTSVQGFSQLHQIDIAWPARRPRPIRDPLVCVETKVMGGPAYDGGKERPARADWSNRRKELKFQATDLKLYRRQ</sequence>